<evidence type="ECO:0000313" key="2">
    <source>
        <dbReference type="Proteomes" id="UP001218364"/>
    </source>
</evidence>
<gene>
    <name evidence="1" type="ORF">PXK24_14220</name>
</gene>
<protein>
    <submittedName>
        <fullName evidence="1">Uncharacterized protein</fullName>
    </submittedName>
</protein>
<sequence length="15" mass="1998">MRRLRRIERERAISR</sequence>
<dbReference type="RefSeq" id="WP_274839898.1">
    <property type="nucleotide sequence ID" value="NZ_JARCJF010000007.1"/>
</dbReference>
<comment type="caution">
    <text evidence="1">The sequence shown here is derived from an EMBL/GenBank/DDBJ whole genome shotgun (WGS) entry which is preliminary data.</text>
</comment>
<reference evidence="1 2" key="1">
    <citation type="submission" date="2023-02" db="EMBL/GenBank/DDBJ databases">
        <title>Population genomics of bacteria associated with diatom.</title>
        <authorList>
            <person name="Xie J."/>
            <person name="Wang H."/>
        </authorList>
    </citation>
    <scope>NUCLEOTIDE SEQUENCE [LARGE SCALE GENOMIC DNA]</scope>
    <source>
        <strain evidence="1 2">PT47_8</strain>
    </source>
</reference>
<proteinExistence type="predicted"/>
<evidence type="ECO:0000313" key="1">
    <source>
        <dbReference type="EMBL" id="MDE4166851.1"/>
    </source>
</evidence>
<dbReference type="EMBL" id="JARCJK010000007">
    <property type="protein sequence ID" value="MDE4166851.1"/>
    <property type="molecule type" value="Genomic_DNA"/>
</dbReference>
<organism evidence="1 2">
    <name type="scientific">Phaeobacter gallaeciensis</name>
    <dbReference type="NCBI Taxonomy" id="60890"/>
    <lineage>
        <taxon>Bacteria</taxon>
        <taxon>Pseudomonadati</taxon>
        <taxon>Pseudomonadota</taxon>
        <taxon>Alphaproteobacteria</taxon>
        <taxon>Rhodobacterales</taxon>
        <taxon>Roseobacteraceae</taxon>
        <taxon>Phaeobacter</taxon>
    </lineage>
</organism>
<name>A0ABD4XBS2_9RHOB</name>
<accession>A0ABD4XBS2</accession>
<dbReference type="Proteomes" id="UP001218364">
    <property type="component" value="Unassembled WGS sequence"/>
</dbReference>